<dbReference type="Gene3D" id="1.25.40.10">
    <property type="entry name" value="Tetratricopeptide repeat domain"/>
    <property type="match status" value="1"/>
</dbReference>
<keyword evidence="3" id="KW-0677">Repeat</keyword>
<evidence type="ECO:0000256" key="3">
    <source>
        <dbReference type="ARBA" id="ARBA00022737"/>
    </source>
</evidence>
<evidence type="ECO:0000256" key="1">
    <source>
        <dbReference type="ARBA" id="ARBA00005857"/>
    </source>
</evidence>
<dbReference type="InterPro" id="IPR033891">
    <property type="entry name" value="TTC38"/>
</dbReference>
<keyword evidence="6" id="KW-1185">Reference proteome</keyword>
<evidence type="ECO:0000313" key="6">
    <source>
        <dbReference type="Proteomes" id="UP000298180"/>
    </source>
</evidence>
<accession>A0A4Z0C721</accession>
<sequence length="442" mass="48572">MEVRDAAGLAVTAATPESLSHFEAACQSFRCYTGDPVSSVNTALELSPAMPMAHALKAWLHLVGTDPSGLPVAQECIRAAKKLVMDDRERGHLRAIELASTGHWREAGRVLEDVAAHNPTDGLALQAGHLIDFLVGDSRMLRDRIARALPAWSPTLPGYHAVLGMYAFGLEETGDYGQAEKFGRRCVELEPRDGWGWHSVAHVMEMQNRYEEGIAWMRGDVPSWSENSFFAVHNWWHLALFHLEQGDTEEVLRLFDGPIYGARSMVAFDLLDATALLWRLHLLGVDVGDRWNIVAGQWEAVGPVGDYAFNAYHTMMAYVGADRVRLQNETLNTLKAAGLGTGDAALFAKEIGLDAAQAILAFGAGRYSETLDLLRPLRHYSHRFGGSHAQRDLIDLTMIEAAIRSGRSAFASALVAERAARRPHSPAVKRLASRVRPVGAKH</sequence>
<protein>
    <recommendedName>
        <fullName evidence="2">Tetratricopeptide repeat protein 38</fullName>
    </recommendedName>
</protein>
<proteinExistence type="inferred from homology"/>
<reference evidence="5 6" key="1">
    <citation type="submission" date="2019-03" db="EMBL/GenBank/DDBJ databases">
        <title>Ramlibacter henchirensis DSM 14656, whole genome shotgun sequence.</title>
        <authorList>
            <person name="Zhang X."/>
            <person name="Feng G."/>
            <person name="Zhu H."/>
        </authorList>
    </citation>
    <scope>NUCLEOTIDE SEQUENCE [LARGE SCALE GENOMIC DNA]</scope>
    <source>
        <strain evidence="5 6">DSM 14656</strain>
    </source>
</reference>
<dbReference type="Proteomes" id="UP000298180">
    <property type="component" value="Unassembled WGS sequence"/>
</dbReference>
<evidence type="ECO:0000256" key="2">
    <source>
        <dbReference type="ARBA" id="ARBA00019992"/>
    </source>
</evidence>
<dbReference type="RefSeq" id="WP_135262265.1">
    <property type="nucleotide sequence ID" value="NZ_SMLM01000001.1"/>
</dbReference>
<dbReference type="OrthoDB" id="9815900at2"/>
<organism evidence="5 6">
    <name type="scientific">Ramlibacter henchirensis</name>
    <dbReference type="NCBI Taxonomy" id="204072"/>
    <lineage>
        <taxon>Bacteria</taxon>
        <taxon>Pseudomonadati</taxon>
        <taxon>Pseudomonadota</taxon>
        <taxon>Betaproteobacteria</taxon>
        <taxon>Burkholderiales</taxon>
        <taxon>Comamonadaceae</taxon>
        <taxon>Ramlibacter</taxon>
    </lineage>
</organism>
<comment type="caution">
    <text evidence="5">The sequence shown here is derived from an EMBL/GenBank/DDBJ whole genome shotgun (WGS) entry which is preliminary data.</text>
</comment>
<dbReference type="CDD" id="cd05804">
    <property type="entry name" value="StaR_like"/>
    <property type="match status" value="1"/>
</dbReference>
<dbReference type="PANTHER" id="PTHR16263">
    <property type="entry name" value="TETRATRICOPEPTIDE REPEAT PROTEIN 38"/>
    <property type="match status" value="1"/>
</dbReference>
<keyword evidence="4" id="KW-0802">TPR repeat</keyword>
<evidence type="ECO:0000256" key="4">
    <source>
        <dbReference type="ARBA" id="ARBA00022803"/>
    </source>
</evidence>
<dbReference type="EMBL" id="SMLM01000001">
    <property type="protein sequence ID" value="TFZ06178.1"/>
    <property type="molecule type" value="Genomic_DNA"/>
</dbReference>
<dbReference type="InterPro" id="IPR011990">
    <property type="entry name" value="TPR-like_helical_dom_sf"/>
</dbReference>
<evidence type="ECO:0000313" key="5">
    <source>
        <dbReference type="EMBL" id="TFZ06178.1"/>
    </source>
</evidence>
<dbReference type="SUPFAM" id="SSF48452">
    <property type="entry name" value="TPR-like"/>
    <property type="match status" value="1"/>
</dbReference>
<name>A0A4Z0C721_9BURK</name>
<comment type="similarity">
    <text evidence="1">Belongs to the TTC38 family.</text>
</comment>
<dbReference type="AlphaFoldDB" id="A0A4Z0C721"/>
<gene>
    <name evidence="5" type="ORF">EZ313_05915</name>
</gene>
<dbReference type="PANTHER" id="PTHR16263:SF4">
    <property type="entry name" value="TETRATRICOPEPTIDE REPEAT PROTEIN 38"/>
    <property type="match status" value="1"/>
</dbReference>